<comment type="caution">
    <text evidence="1">The sequence shown here is derived from an EMBL/GenBank/DDBJ whole genome shotgun (WGS) entry which is preliminary data.</text>
</comment>
<dbReference type="RefSeq" id="WP_310926399.1">
    <property type="nucleotide sequence ID" value="NZ_JAMQOP010000007.1"/>
</dbReference>
<accession>A0ABU2GKR8</accession>
<proteinExistence type="predicted"/>
<evidence type="ECO:0000313" key="1">
    <source>
        <dbReference type="EMBL" id="MDS0301405.1"/>
    </source>
</evidence>
<dbReference type="Proteomes" id="UP001257060">
    <property type="component" value="Unassembled WGS sequence"/>
</dbReference>
<dbReference type="EMBL" id="JAMQOP010000007">
    <property type="protein sequence ID" value="MDS0301405.1"/>
    <property type="molecule type" value="Genomic_DNA"/>
</dbReference>
<protein>
    <submittedName>
        <fullName evidence="1">Uncharacterized protein</fullName>
    </submittedName>
</protein>
<evidence type="ECO:0000313" key="2">
    <source>
        <dbReference type="Proteomes" id="UP001257060"/>
    </source>
</evidence>
<sequence length="112" mass="12860">MPVYDIVHVWRGNYWSEAPGVRETQHGRLRRSYRPTGPVDSAVGRVHHAETVAHSPAVTLLRQLQQFVPRLRTGGVVDPVADPIREDAVDRVYRRYNRTGKGVDDDPWDYRS</sequence>
<organism evidence="1 2">
    <name type="scientific">Halogeometricum salsisoli</name>
    <dbReference type="NCBI Taxonomy" id="2950536"/>
    <lineage>
        <taxon>Archaea</taxon>
        <taxon>Methanobacteriati</taxon>
        <taxon>Methanobacteriota</taxon>
        <taxon>Stenosarchaea group</taxon>
        <taxon>Halobacteria</taxon>
        <taxon>Halobacteriales</taxon>
        <taxon>Haloferacaceae</taxon>
        <taxon>Halogeometricum</taxon>
    </lineage>
</organism>
<reference evidence="1 2" key="1">
    <citation type="submission" date="2022-06" db="EMBL/GenBank/DDBJ databases">
        <title>Halogeometricum sp. a new haloarchaeum isolate from saline soil.</title>
        <authorList>
            <person name="Strakova D."/>
            <person name="Galisteo C."/>
            <person name="Sanchez-Porro C."/>
            <person name="Ventosa A."/>
        </authorList>
    </citation>
    <scope>NUCLEOTIDE SEQUENCE [LARGE SCALE GENOMIC DNA]</scope>
    <source>
        <strain evidence="1 2">S1BR25-6</strain>
    </source>
</reference>
<name>A0ABU2GKR8_9EURY</name>
<keyword evidence="2" id="KW-1185">Reference proteome</keyword>
<gene>
    <name evidence="1" type="ORF">NDI76_21995</name>
</gene>